<proteinExistence type="predicted"/>
<evidence type="ECO:0000313" key="1">
    <source>
        <dbReference type="EMBL" id="JAH91304.1"/>
    </source>
</evidence>
<accession>A0A0E9WLP0</accession>
<sequence length="47" mass="5448">MVTDSTGMSHNAYFMHLYTRILGKILLRVEGIQRGQNAPQRQLIYLI</sequence>
<reference evidence="1" key="1">
    <citation type="submission" date="2014-11" db="EMBL/GenBank/DDBJ databases">
        <authorList>
            <person name="Amaro Gonzalez C."/>
        </authorList>
    </citation>
    <scope>NUCLEOTIDE SEQUENCE</scope>
</reference>
<organism evidence="1">
    <name type="scientific">Anguilla anguilla</name>
    <name type="common">European freshwater eel</name>
    <name type="synonym">Muraena anguilla</name>
    <dbReference type="NCBI Taxonomy" id="7936"/>
    <lineage>
        <taxon>Eukaryota</taxon>
        <taxon>Metazoa</taxon>
        <taxon>Chordata</taxon>
        <taxon>Craniata</taxon>
        <taxon>Vertebrata</taxon>
        <taxon>Euteleostomi</taxon>
        <taxon>Actinopterygii</taxon>
        <taxon>Neopterygii</taxon>
        <taxon>Teleostei</taxon>
        <taxon>Anguilliformes</taxon>
        <taxon>Anguillidae</taxon>
        <taxon>Anguilla</taxon>
    </lineage>
</organism>
<dbReference type="EMBL" id="GBXM01017273">
    <property type="protein sequence ID" value="JAH91304.1"/>
    <property type="molecule type" value="Transcribed_RNA"/>
</dbReference>
<name>A0A0E9WLP0_ANGAN</name>
<reference evidence="1" key="2">
    <citation type="journal article" date="2015" name="Fish Shellfish Immunol.">
        <title>Early steps in the European eel (Anguilla anguilla)-Vibrio vulnificus interaction in the gills: Role of the RtxA13 toxin.</title>
        <authorList>
            <person name="Callol A."/>
            <person name="Pajuelo D."/>
            <person name="Ebbesson L."/>
            <person name="Teles M."/>
            <person name="MacKenzie S."/>
            <person name="Amaro C."/>
        </authorList>
    </citation>
    <scope>NUCLEOTIDE SEQUENCE</scope>
</reference>
<dbReference type="AlphaFoldDB" id="A0A0E9WLP0"/>
<protein>
    <submittedName>
        <fullName evidence="1">Uncharacterized protein</fullName>
    </submittedName>
</protein>